<reference evidence="1 2" key="1">
    <citation type="submission" date="2024-09" db="EMBL/GenBank/DDBJ databases">
        <authorList>
            <person name="Sun Q."/>
            <person name="Mori K."/>
        </authorList>
    </citation>
    <scope>NUCLEOTIDE SEQUENCE [LARGE SCALE GENOMIC DNA]</scope>
    <source>
        <strain evidence="1 2">JCM 11411</strain>
    </source>
</reference>
<sequence length="57" mass="6385">MPDLTLLTDEELLERRIALGRSLTTAADLVPTPTPSFFEKLQQDIDAAAAEWITRRS</sequence>
<name>A0ABV5XR10_9NOCA</name>
<organism evidence="1 2">
    <name type="scientific">Rhodococcus baikonurensis</name>
    <dbReference type="NCBI Taxonomy" id="172041"/>
    <lineage>
        <taxon>Bacteria</taxon>
        <taxon>Bacillati</taxon>
        <taxon>Actinomycetota</taxon>
        <taxon>Actinomycetes</taxon>
        <taxon>Mycobacteriales</taxon>
        <taxon>Nocardiaceae</taxon>
        <taxon>Rhodococcus</taxon>
        <taxon>Rhodococcus erythropolis group</taxon>
    </lineage>
</organism>
<comment type="caution">
    <text evidence="1">The sequence shown here is derived from an EMBL/GenBank/DDBJ whole genome shotgun (WGS) entry which is preliminary data.</text>
</comment>
<dbReference type="GeneID" id="93804782"/>
<dbReference type="EMBL" id="JBHMAS010000102">
    <property type="protein sequence ID" value="MFB9784913.1"/>
    <property type="molecule type" value="Genomic_DNA"/>
</dbReference>
<evidence type="ECO:0000313" key="1">
    <source>
        <dbReference type="EMBL" id="MFB9784913.1"/>
    </source>
</evidence>
<dbReference type="RefSeq" id="WP_172436512.1">
    <property type="nucleotide sequence ID" value="NZ_JBEUOO010000007.1"/>
</dbReference>
<accession>A0ABV5XR10</accession>
<protein>
    <submittedName>
        <fullName evidence="1">Uncharacterized protein</fullName>
    </submittedName>
</protein>
<evidence type="ECO:0000313" key="2">
    <source>
        <dbReference type="Proteomes" id="UP001589587"/>
    </source>
</evidence>
<keyword evidence="2" id="KW-1185">Reference proteome</keyword>
<gene>
    <name evidence="1" type="ORF">ACFFQ6_35020</name>
</gene>
<proteinExistence type="predicted"/>
<dbReference type="Proteomes" id="UP001589587">
    <property type="component" value="Unassembled WGS sequence"/>
</dbReference>